<feature type="signal peptide" evidence="8">
    <location>
        <begin position="1"/>
        <end position="19"/>
    </location>
</feature>
<dbReference type="PANTHER" id="PTHR43576">
    <property type="entry name" value="ALPHA-L-ARABINOFURANOSIDASE C-RELATED"/>
    <property type="match status" value="1"/>
</dbReference>
<dbReference type="RefSeq" id="WP_121847379.1">
    <property type="nucleotide sequence ID" value="NZ_CP032050.1"/>
</dbReference>
<reference evidence="10 11" key="1">
    <citation type="submission" date="2018-08" db="EMBL/GenBank/DDBJ databases">
        <title>The reduced genetic potential of extracellular carbohydrate catabolism in Euzebyella marina RN62, a Flavobacteriia bacterium isolated from the hadal water.</title>
        <authorList>
            <person name="Xue C."/>
        </authorList>
    </citation>
    <scope>NUCLEOTIDE SEQUENCE [LARGE SCALE GENOMIC DNA]</scope>
    <source>
        <strain evidence="10 11">RN62</strain>
    </source>
</reference>
<proteinExistence type="inferred from homology"/>
<dbReference type="InterPro" id="IPR013780">
    <property type="entry name" value="Glyco_hydro_b"/>
</dbReference>
<evidence type="ECO:0000256" key="1">
    <source>
        <dbReference type="ARBA" id="ARBA00001462"/>
    </source>
</evidence>
<feature type="chain" id="PRO_5018117702" description="non-reducing end alpha-L-arabinofuranosidase" evidence="8">
    <location>
        <begin position="20"/>
        <end position="513"/>
    </location>
</feature>
<evidence type="ECO:0000256" key="2">
    <source>
        <dbReference type="ARBA" id="ARBA00007186"/>
    </source>
</evidence>
<evidence type="ECO:0000256" key="3">
    <source>
        <dbReference type="ARBA" id="ARBA00011165"/>
    </source>
</evidence>
<dbReference type="GO" id="GO:0000272">
    <property type="term" value="P:polysaccharide catabolic process"/>
    <property type="evidence" value="ECO:0007669"/>
    <property type="project" value="TreeGrafter"/>
</dbReference>
<evidence type="ECO:0000313" key="10">
    <source>
        <dbReference type="EMBL" id="AYN66327.1"/>
    </source>
</evidence>
<sequence>MKYLYTSLTFLFFCVNIQAQENIITVKVNEPQDTISKHIYGHFAEHLGRGIYDGFYVGKDSKIPNTNGIRTDVVEALRELQIPVLRWPGGCFAEQYQWRDGIGPVDERPLVVNTFWGGVTEDNSFGTHEFLELCEMLDTEPYIAVNIASGTVKDASQWIEYVTSDKDSEVTRLRKQNGREEPWDVKFWGIGNENWGCGGSMDANYYTNVFKRYSTYCNAEYKIASGGEWDDLDWTRTFMTKIKEVPNFIDIAHGMSYHYYTIANDWAVKGSATNFVEEEWFRSMDQTMKMEDNLKDHIAIMDEHDPDNKIALIADEWGTWYDVEEGTNPGFLYQQNTLRDALVAALGLNIFNNNARRIKMANIAQTVNVLQAMILTKKEQMVKTPTFYLFKMYKEHQDAVQLPSDFQGKTYKTEQGEIPSVSVSASKNGKGEIHISIANVHPRADLKTTLDLQGLDKLNNVSASIISADKMNSFNDFGKEEQVKIASFDAFKKKKAKLEIEIPAKSVIQFKVQ</sequence>
<dbReference type="EMBL" id="CP032050">
    <property type="protein sequence ID" value="AYN66327.1"/>
    <property type="molecule type" value="Genomic_DNA"/>
</dbReference>
<evidence type="ECO:0000256" key="6">
    <source>
        <dbReference type="ARBA" id="ARBA00023277"/>
    </source>
</evidence>
<keyword evidence="6" id="KW-0119">Carbohydrate metabolism</keyword>
<accession>A0A3G2L233</accession>
<comment type="subunit">
    <text evidence="3">Homohexamer; trimer of dimers.</text>
</comment>
<dbReference type="SUPFAM" id="SSF51011">
    <property type="entry name" value="Glycosyl hydrolase domain"/>
    <property type="match status" value="1"/>
</dbReference>
<dbReference type="EC" id="3.2.1.55" evidence="4"/>
<dbReference type="Proteomes" id="UP000276309">
    <property type="component" value="Chromosome"/>
</dbReference>
<feature type="domain" description="Alpha-L-arabinofuranosidase C-terminal" evidence="9">
    <location>
        <begin position="315"/>
        <end position="506"/>
    </location>
</feature>
<dbReference type="SMART" id="SM00813">
    <property type="entry name" value="Alpha-L-AF_C"/>
    <property type="match status" value="1"/>
</dbReference>
<evidence type="ECO:0000256" key="5">
    <source>
        <dbReference type="ARBA" id="ARBA00022801"/>
    </source>
</evidence>
<dbReference type="InterPro" id="IPR010720">
    <property type="entry name" value="Alpha-L-AF_C"/>
</dbReference>
<dbReference type="GO" id="GO:0046373">
    <property type="term" value="P:L-arabinose metabolic process"/>
    <property type="evidence" value="ECO:0007669"/>
    <property type="project" value="InterPro"/>
</dbReference>
<keyword evidence="5" id="KW-0378">Hydrolase</keyword>
<dbReference type="OrthoDB" id="9758333at2"/>
<keyword evidence="7" id="KW-0326">Glycosidase</keyword>
<dbReference type="InterPro" id="IPR055235">
    <property type="entry name" value="ASD1_cat"/>
</dbReference>
<dbReference type="PANTHER" id="PTHR43576:SF2">
    <property type="entry name" value="INTRACELLULAR EXO-ALPHA-L-ARABINOFURANOSIDASE 2"/>
    <property type="match status" value="1"/>
</dbReference>
<evidence type="ECO:0000256" key="7">
    <source>
        <dbReference type="ARBA" id="ARBA00023295"/>
    </source>
</evidence>
<evidence type="ECO:0000259" key="9">
    <source>
        <dbReference type="SMART" id="SM00813"/>
    </source>
</evidence>
<dbReference type="Gene3D" id="2.60.40.1180">
    <property type="entry name" value="Golgi alpha-mannosidase II"/>
    <property type="match status" value="1"/>
</dbReference>
<comment type="catalytic activity">
    <reaction evidence="1">
        <text>Hydrolysis of terminal non-reducing alpha-L-arabinofuranoside residues in alpha-L-arabinosides.</text>
        <dbReference type="EC" id="3.2.1.55"/>
    </reaction>
</comment>
<gene>
    <name evidence="10" type="ORF">D1013_02460</name>
</gene>
<comment type="similarity">
    <text evidence="2">Belongs to the glycosyl hydrolase 51 family.</text>
</comment>
<keyword evidence="11" id="KW-1185">Reference proteome</keyword>
<name>A0A3G2L233_9FLAO</name>
<dbReference type="SUPFAM" id="SSF51445">
    <property type="entry name" value="(Trans)glycosidases"/>
    <property type="match status" value="1"/>
</dbReference>
<protein>
    <recommendedName>
        <fullName evidence="4">non-reducing end alpha-L-arabinofuranosidase</fullName>
        <ecNumber evidence="4">3.2.1.55</ecNumber>
    </recommendedName>
</protein>
<dbReference type="Pfam" id="PF22848">
    <property type="entry name" value="ASD1_dom"/>
    <property type="match status" value="1"/>
</dbReference>
<dbReference type="GO" id="GO:0046556">
    <property type="term" value="F:alpha-L-arabinofuranosidase activity"/>
    <property type="evidence" value="ECO:0007669"/>
    <property type="project" value="UniProtKB-EC"/>
</dbReference>
<evidence type="ECO:0000256" key="8">
    <source>
        <dbReference type="SAM" id="SignalP"/>
    </source>
</evidence>
<keyword evidence="8" id="KW-0732">Signal</keyword>
<dbReference type="AlphaFoldDB" id="A0A3G2L233"/>
<organism evidence="10 11">
    <name type="scientific">Euzebyella marina</name>
    <dbReference type="NCBI Taxonomy" id="1761453"/>
    <lineage>
        <taxon>Bacteria</taxon>
        <taxon>Pseudomonadati</taxon>
        <taxon>Bacteroidota</taxon>
        <taxon>Flavobacteriia</taxon>
        <taxon>Flavobacteriales</taxon>
        <taxon>Flavobacteriaceae</taxon>
        <taxon>Euzebyella</taxon>
    </lineage>
</organism>
<dbReference type="Gene3D" id="3.20.20.80">
    <property type="entry name" value="Glycosidases"/>
    <property type="match status" value="1"/>
</dbReference>
<evidence type="ECO:0000256" key="4">
    <source>
        <dbReference type="ARBA" id="ARBA00012670"/>
    </source>
</evidence>
<evidence type="ECO:0000313" key="11">
    <source>
        <dbReference type="Proteomes" id="UP000276309"/>
    </source>
</evidence>
<dbReference type="InterPro" id="IPR017853">
    <property type="entry name" value="GH"/>
</dbReference>
<dbReference type="Pfam" id="PF06964">
    <property type="entry name" value="Alpha-L-AF_C"/>
    <property type="match status" value="1"/>
</dbReference>
<dbReference type="KEGG" id="emar:D1013_02460"/>